<organism evidence="2 5">
    <name type="scientific">Helicobacter typhlonius</name>
    <dbReference type="NCBI Taxonomy" id="76936"/>
    <lineage>
        <taxon>Bacteria</taxon>
        <taxon>Pseudomonadati</taxon>
        <taxon>Campylobacterota</taxon>
        <taxon>Epsilonproteobacteria</taxon>
        <taxon>Campylobacterales</taxon>
        <taxon>Helicobacteraceae</taxon>
        <taxon>Helicobacter</taxon>
    </lineage>
</organism>
<keyword evidence="4" id="KW-1185">Reference proteome</keyword>
<protein>
    <submittedName>
        <fullName evidence="2">Predicted membrane-associated</fullName>
    </submittedName>
</protein>
<dbReference type="KEGG" id="hty:BN2458_PEG0651"/>
<dbReference type="EMBL" id="LN907858">
    <property type="protein sequence ID" value="CUU39537.1"/>
    <property type="molecule type" value="Genomic_DNA"/>
</dbReference>
<reference evidence="3 4" key="1">
    <citation type="journal article" date="2014" name="Genome Announc.">
        <title>Draft genome sequences of eight enterohepatic helicobacter species isolated from both laboratory and wild rodents.</title>
        <authorList>
            <person name="Sheh A."/>
            <person name="Shen Z."/>
            <person name="Fox J.G."/>
        </authorList>
    </citation>
    <scope>NUCLEOTIDE SEQUENCE [LARGE SCALE GENOMIC DNA]</scope>
    <source>
        <strain evidence="3 4">MIT 98-6810</strain>
    </source>
</reference>
<feature type="transmembrane region" description="Helical" evidence="1">
    <location>
        <begin position="7"/>
        <end position="25"/>
    </location>
</feature>
<evidence type="ECO:0000313" key="2">
    <source>
        <dbReference type="EMBL" id="CUU39537.1"/>
    </source>
</evidence>
<proteinExistence type="predicted"/>
<dbReference type="GeneID" id="78150930"/>
<dbReference type="PATRIC" id="fig|76936.10.peg.636"/>
<accession>A0A099UE46</accession>
<gene>
    <name evidence="2" type="ORF">BN2458_PEG0651</name>
    <name evidence="3" type="ORF">LS75_000065</name>
</gene>
<evidence type="ECO:0000313" key="3">
    <source>
        <dbReference type="EMBL" id="TLD79379.1"/>
    </source>
</evidence>
<keyword evidence="1" id="KW-1133">Transmembrane helix</keyword>
<reference evidence="5" key="2">
    <citation type="submission" date="2015-11" db="EMBL/GenBank/DDBJ databases">
        <authorList>
            <person name="Anvar S.Y."/>
        </authorList>
    </citation>
    <scope>NUCLEOTIDE SEQUENCE [LARGE SCALE GENOMIC DNA]</scope>
</reference>
<reference evidence="2" key="3">
    <citation type="submission" date="2015-11" db="EMBL/GenBank/DDBJ databases">
        <authorList>
            <person name="Zhang Y."/>
            <person name="Guo Z."/>
        </authorList>
    </citation>
    <scope>NUCLEOTIDE SEQUENCE</scope>
    <source>
        <strain evidence="2">1</strain>
    </source>
</reference>
<dbReference type="STRING" id="76936.BN2458_PEG0651"/>
<dbReference type="RefSeq" id="WP_011116529.1">
    <property type="nucleotide sequence ID" value="NZ_CAJTQN010000005.1"/>
</dbReference>
<dbReference type="EMBL" id="JRPF02000001">
    <property type="protein sequence ID" value="TLD79379.1"/>
    <property type="molecule type" value="Genomic_DNA"/>
</dbReference>
<name>A0A099UE46_9HELI</name>
<keyword evidence="1" id="KW-0472">Membrane</keyword>
<keyword evidence="1" id="KW-0812">Transmembrane</keyword>
<dbReference type="Proteomes" id="UP000064525">
    <property type="component" value="Chromosome I"/>
</dbReference>
<evidence type="ECO:0000313" key="4">
    <source>
        <dbReference type="Proteomes" id="UP000029925"/>
    </source>
</evidence>
<dbReference type="AlphaFoldDB" id="A0A099UE46"/>
<evidence type="ECO:0000313" key="5">
    <source>
        <dbReference type="Proteomes" id="UP000064525"/>
    </source>
</evidence>
<feature type="transmembrane region" description="Helical" evidence="1">
    <location>
        <begin position="45"/>
        <end position="67"/>
    </location>
</feature>
<sequence>MLIQPETFSVLVDVLLGIFYALQWITYLFFGLTPPAHTNPTFKRYFYTLRLALPLRLLALFALYKIIQALL</sequence>
<dbReference type="OrthoDB" id="5328930at2"/>
<dbReference type="Proteomes" id="UP000029925">
    <property type="component" value="Unassembled WGS sequence"/>
</dbReference>
<evidence type="ECO:0000256" key="1">
    <source>
        <dbReference type="SAM" id="Phobius"/>
    </source>
</evidence>